<keyword evidence="7" id="KW-0902">Two-component regulatory system</keyword>
<dbReference type="FunFam" id="3.30.565.10:FF:000006">
    <property type="entry name" value="Sensor histidine kinase WalK"/>
    <property type="match status" value="1"/>
</dbReference>
<dbReference type="Gene3D" id="1.10.287.130">
    <property type="match status" value="1"/>
</dbReference>
<evidence type="ECO:0000313" key="10">
    <source>
        <dbReference type="EMBL" id="KRL20418.1"/>
    </source>
</evidence>
<evidence type="ECO:0000256" key="6">
    <source>
        <dbReference type="ARBA" id="ARBA00022777"/>
    </source>
</evidence>
<dbReference type="Gene3D" id="3.30.565.10">
    <property type="entry name" value="Histidine kinase-like ATPase, C-terminal domain"/>
    <property type="match status" value="1"/>
</dbReference>
<dbReference type="EC" id="2.7.13.3" evidence="3"/>
<keyword evidence="6 10" id="KW-0418">Kinase</keyword>
<comment type="caution">
    <text evidence="10">The sequence shown here is derived from an EMBL/GenBank/DDBJ whole genome shotgun (WGS) entry which is preliminary data.</text>
</comment>
<evidence type="ECO:0000256" key="1">
    <source>
        <dbReference type="ARBA" id="ARBA00000085"/>
    </source>
</evidence>
<evidence type="ECO:0000256" key="4">
    <source>
        <dbReference type="ARBA" id="ARBA00022553"/>
    </source>
</evidence>
<dbReference type="PATRIC" id="fig|1423766.4.peg.1559"/>
<dbReference type="InterPro" id="IPR003661">
    <property type="entry name" value="HisK_dim/P_dom"/>
</dbReference>
<feature type="transmembrane region" description="Helical" evidence="8">
    <location>
        <begin position="20"/>
        <end position="37"/>
    </location>
</feature>
<dbReference type="GO" id="GO:0004721">
    <property type="term" value="F:phosphoprotein phosphatase activity"/>
    <property type="evidence" value="ECO:0007669"/>
    <property type="project" value="TreeGrafter"/>
</dbReference>
<organism evidence="10 11">
    <name type="scientific">Lentilactobacillus kisonensis DSM 19906 = JCM 15041</name>
    <dbReference type="NCBI Taxonomy" id="1423766"/>
    <lineage>
        <taxon>Bacteria</taxon>
        <taxon>Bacillati</taxon>
        <taxon>Bacillota</taxon>
        <taxon>Bacilli</taxon>
        <taxon>Lactobacillales</taxon>
        <taxon>Lactobacillaceae</taxon>
        <taxon>Lentilactobacillus</taxon>
    </lineage>
</organism>
<dbReference type="CDD" id="cd00082">
    <property type="entry name" value="HisKA"/>
    <property type="match status" value="1"/>
</dbReference>
<keyword evidence="5" id="KW-0808">Transferase</keyword>
<accession>A0A0R1NS13</accession>
<dbReference type="EMBL" id="AZEB01000027">
    <property type="protein sequence ID" value="KRL20418.1"/>
    <property type="molecule type" value="Genomic_DNA"/>
</dbReference>
<evidence type="ECO:0000256" key="2">
    <source>
        <dbReference type="ARBA" id="ARBA00004370"/>
    </source>
</evidence>
<comment type="subcellular location">
    <subcellularLocation>
        <location evidence="2">Membrane</location>
    </subcellularLocation>
</comment>
<proteinExistence type="predicted"/>
<comment type="catalytic activity">
    <reaction evidence="1">
        <text>ATP + protein L-histidine = ADP + protein N-phospho-L-histidine.</text>
        <dbReference type="EC" id="2.7.13.3"/>
    </reaction>
</comment>
<dbReference type="Pfam" id="PF00512">
    <property type="entry name" value="HisKA"/>
    <property type="match status" value="1"/>
</dbReference>
<dbReference type="GO" id="GO:0016036">
    <property type="term" value="P:cellular response to phosphate starvation"/>
    <property type="evidence" value="ECO:0007669"/>
    <property type="project" value="TreeGrafter"/>
</dbReference>
<keyword evidence="8" id="KW-0812">Transmembrane</keyword>
<evidence type="ECO:0000313" key="11">
    <source>
        <dbReference type="Proteomes" id="UP000051439"/>
    </source>
</evidence>
<evidence type="ECO:0000256" key="5">
    <source>
        <dbReference type="ARBA" id="ARBA00022679"/>
    </source>
</evidence>
<dbReference type="SUPFAM" id="SSF47384">
    <property type="entry name" value="Homodimeric domain of signal transducing histidine kinase"/>
    <property type="match status" value="1"/>
</dbReference>
<sequence length="449" mass="50810">MKNGDPQQKQQLSLFVKELVGFALLFMVLGLVVNFFFHQSIYKNIDHGLITQKQVVLNNKKQPSFRTDNGSVTPNVTTPNNGDTPFRTNILVFNKRGQIINAQMLGNRIYNLFINTRLDRTQVNKVREVTLMSTDNTLHYFRSLLIKVPKSNTNPMYAGNYVLILENIDTDLLAINSFRRSLLITLILFWILAIGIAYYLSRSSMKPIMKSWQRQRQFSANAAHELRTPLTVIQNQMEYMLTKPKERVVDQVDAISTSLDEVRHLQTLTNRLLMLARSDAGKIEINRQQVDLVPWFDQILKPYTEIAASQRKSLAEYLQAAGAGWFDADLIRQLLIILLDNAIKYTPEGGTVTVGTSRVRDKLTIEVSDTGAGIADEDKKRVFDRFYRSDKSRNAKTGGNGLGLAIANWIVSQHHGTIMVKDNHPKGSVFVVTINIRNQAGGTDKPKVS</sequence>
<dbReference type="PROSITE" id="PS50109">
    <property type="entry name" value="HIS_KIN"/>
    <property type="match status" value="1"/>
</dbReference>
<dbReference type="InterPro" id="IPR036890">
    <property type="entry name" value="HATPase_C_sf"/>
</dbReference>
<name>A0A0R1NS13_9LACO</name>
<dbReference type="SUPFAM" id="SSF55874">
    <property type="entry name" value="ATPase domain of HSP90 chaperone/DNA topoisomerase II/histidine kinase"/>
    <property type="match status" value="1"/>
</dbReference>
<dbReference type="SMART" id="SM00388">
    <property type="entry name" value="HisKA"/>
    <property type="match status" value="1"/>
</dbReference>
<evidence type="ECO:0000256" key="8">
    <source>
        <dbReference type="SAM" id="Phobius"/>
    </source>
</evidence>
<dbReference type="RefSeq" id="WP_008855592.1">
    <property type="nucleotide sequence ID" value="NZ_AZEB01000027.1"/>
</dbReference>
<dbReference type="PANTHER" id="PTHR45453">
    <property type="entry name" value="PHOSPHATE REGULON SENSOR PROTEIN PHOR"/>
    <property type="match status" value="1"/>
</dbReference>
<dbReference type="PRINTS" id="PR00344">
    <property type="entry name" value="BCTRLSENSOR"/>
</dbReference>
<dbReference type="InterPro" id="IPR003594">
    <property type="entry name" value="HATPase_dom"/>
</dbReference>
<gene>
    <name evidence="10" type="ORF">FC98_GL001505</name>
</gene>
<dbReference type="InterPro" id="IPR004358">
    <property type="entry name" value="Sig_transdc_His_kin-like_C"/>
</dbReference>
<protein>
    <recommendedName>
        <fullName evidence="3">histidine kinase</fullName>
        <ecNumber evidence="3">2.7.13.3</ecNumber>
    </recommendedName>
</protein>
<keyword evidence="4" id="KW-0597">Phosphoprotein</keyword>
<evidence type="ECO:0000256" key="7">
    <source>
        <dbReference type="ARBA" id="ARBA00023012"/>
    </source>
</evidence>
<dbReference type="InterPro" id="IPR050351">
    <property type="entry name" value="BphY/WalK/GraS-like"/>
</dbReference>
<keyword evidence="8" id="KW-0472">Membrane</keyword>
<evidence type="ECO:0000259" key="9">
    <source>
        <dbReference type="PROSITE" id="PS50109"/>
    </source>
</evidence>
<reference evidence="10 11" key="1">
    <citation type="journal article" date="2015" name="Genome Announc.">
        <title>Expanding the biotechnology potential of lactobacilli through comparative genomics of 213 strains and associated genera.</title>
        <authorList>
            <person name="Sun Z."/>
            <person name="Harris H.M."/>
            <person name="McCann A."/>
            <person name="Guo C."/>
            <person name="Argimon S."/>
            <person name="Zhang W."/>
            <person name="Yang X."/>
            <person name="Jeffery I.B."/>
            <person name="Cooney J.C."/>
            <person name="Kagawa T.F."/>
            <person name="Liu W."/>
            <person name="Song Y."/>
            <person name="Salvetti E."/>
            <person name="Wrobel A."/>
            <person name="Rasinkangas P."/>
            <person name="Parkhill J."/>
            <person name="Rea M.C."/>
            <person name="O'Sullivan O."/>
            <person name="Ritari J."/>
            <person name="Douillard F.P."/>
            <person name="Paul Ross R."/>
            <person name="Yang R."/>
            <person name="Briner A.E."/>
            <person name="Felis G.E."/>
            <person name="de Vos W.M."/>
            <person name="Barrangou R."/>
            <person name="Klaenhammer T.R."/>
            <person name="Caufield P.W."/>
            <person name="Cui Y."/>
            <person name="Zhang H."/>
            <person name="O'Toole P.W."/>
        </authorList>
    </citation>
    <scope>NUCLEOTIDE SEQUENCE [LARGE SCALE GENOMIC DNA]</scope>
    <source>
        <strain evidence="10 11">DSM 19906</strain>
    </source>
</reference>
<dbReference type="InterPro" id="IPR005467">
    <property type="entry name" value="His_kinase_dom"/>
</dbReference>
<feature type="transmembrane region" description="Helical" evidence="8">
    <location>
        <begin position="182"/>
        <end position="200"/>
    </location>
</feature>
<dbReference type="InterPro" id="IPR036097">
    <property type="entry name" value="HisK_dim/P_sf"/>
</dbReference>
<keyword evidence="8" id="KW-1133">Transmembrane helix</keyword>
<dbReference type="SMART" id="SM00387">
    <property type="entry name" value="HATPase_c"/>
    <property type="match status" value="1"/>
</dbReference>
<feature type="domain" description="Histidine kinase" evidence="9">
    <location>
        <begin position="221"/>
        <end position="438"/>
    </location>
</feature>
<dbReference type="GO" id="GO:0000155">
    <property type="term" value="F:phosphorelay sensor kinase activity"/>
    <property type="evidence" value="ECO:0007669"/>
    <property type="project" value="InterPro"/>
</dbReference>
<dbReference type="PANTHER" id="PTHR45453:SF1">
    <property type="entry name" value="PHOSPHATE REGULON SENSOR PROTEIN PHOR"/>
    <property type="match status" value="1"/>
</dbReference>
<dbReference type="Pfam" id="PF02518">
    <property type="entry name" value="HATPase_c"/>
    <property type="match status" value="1"/>
</dbReference>
<dbReference type="GO" id="GO:0005886">
    <property type="term" value="C:plasma membrane"/>
    <property type="evidence" value="ECO:0007669"/>
    <property type="project" value="TreeGrafter"/>
</dbReference>
<evidence type="ECO:0000256" key="3">
    <source>
        <dbReference type="ARBA" id="ARBA00012438"/>
    </source>
</evidence>
<dbReference type="AlphaFoldDB" id="A0A0R1NS13"/>
<keyword evidence="11" id="KW-1185">Reference proteome</keyword>
<dbReference type="Proteomes" id="UP000051439">
    <property type="component" value="Unassembled WGS sequence"/>
</dbReference>